<evidence type="ECO:0000256" key="1">
    <source>
        <dbReference type="ARBA" id="ARBA00004123"/>
    </source>
</evidence>
<feature type="region of interest" description="Disordered" evidence="5">
    <location>
        <begin position="311"/>
        <end position="368"/>
    </location>
</feature>
<evidence type="ECO:0000256" key="2">
    <source>
        <dbReference type="ARBA" id="ARBA00023015"/>
    </source>
</evidence>
<feature type="compositionally biased region" description="Basic and acidic residues" evidence="5">
    <location>
        <begin position="215"/>
        <end position="229"/>
    </location>
</feature>
<feature type="region of interest" description="Disordered" evidence="5">
    <location>
        <begin position="419"/>
        <end position="487"/>
    </location>
</feature>
<evidence type="ECO:0000256" key="4">
    <source>
        <dbReference type="ARBA" id="ARBA00023242"/>
    </source>
</evidence>
<dbReference type="Pfam" id="PF14215">
    <property type="entry name" value="bHLH-MYC_N"/>
    <property type="match status" value="1"/>
</dbReference>
<feature type="compositionally biased region" description="Polar residues" evidence="5">
    <location>
        <begin position="454"/>
        <end position="472"/>
    </location>
</feature>
<reference evidence="7" key="1">
    <citation type="journal article" date="2014" name="Nat. Genet.">
        <title>The genome of the stress-tolerant wild tomato species Solanum pennellii.</title>
        <authorList>
            <person name="Bolger A."/>
            <person name="Scossa F."/>
            <person name="Bolger M.E."/>
            <person name="Lanz C."/>
            <person name="Maumus F."/>
            <person name="Tohge T."/>
            <person name="Quesneville H."/>
            <person name="Alseekh S."/>
            <person name="Sorensen I."/>
            <person name="Lichtenstein G."/>
            <person name="Fich E.A."/>
            <person name="Conte M."/>
            <person name="Keller H."/>
            <person name="Schneeberger K."/>
            <person name="Schwacke R."/>
            <person name="Ofner I."/>
            <person name="Vrebalov J."/>
            <person name="Xu Y."/>
            <person name="Osorio S."/>
            <person name="Aflitos S.A."/>
            <person name="Schijlen E."/>
            <person name="Jimenez-Gomez J.M."/>
            <person name="Ryngajllo M."/>
            <person name="Kimura S."/>
            <person name="Kumar R."/>
            <person name="Koenig D."/>
            <person name="Headland L.R."/>
            <person name="Maloof J.N."/>
            <person name="Sinha N."/>
            <person name="van Ham R.C."/>
            <person name="Lankhorst R.K."/>
            <person name="Mao L."/>
            <person name="Vogel A."/>
            <person name="Arsova B."/>
            <person name="Panstruga R."/>
            <person name="Fei Z."/>
            <person name="Rose J.K."/>
            <person name="Zamir D."/>
            <person name="Carrari F."/>
            <person name="Giovannoni J.J."/>
            <person name="Weigel D."/>
            <person name="Usadel B."/>
            <person name="Fernie A.R."/>
        </authorList>
    </citation>
    <scope>NUCLEOTIDE SEQUENCE [LARGE SCALE GENOMIC DNA]</scope>
    <source>
        <strain evidence="7">cv. LA0716</strain>
    </source>
</reference>
<sequence length="633" mass="72144">MLSLVPNITRFRKFLVVQNELCILDIGNMELMHLMERLRPIMSLKSWDYCVLWKLSEDQRFLEWICCCCGGAEKNMHGCEQEIFFPDSSTSTCRDVMFQHPTTTACNLLAQVPPSLALDCGVYAQTLLSNQAKWMNFVPFSESNISNEIMGTRALIPSPLGLLELFSTQQLAEDEKVIEFVSAQCNMYLEQQAMMNSTFSNGVEENNTSKPFPTEGERDGDDHIKDSQNHYKQRVSPAATSDHLSYDFPLKRKQLDTCSMNFLPPFSTYSTPEVDNNTGGNMLFDQSTSDMTHFSENRYMSEMDAYLQKQMMRSSSTQAGIDDESVKHDNGRSNSGSDSDQNEEEDDPKYRRRNGKGPQSKNLMAERKRRKKLNERLYALRALVPKISKLDRASILGDAIEYVMELEKQVKDLQLELEEHSDDDGTGGGRNPDQIHPVVLSQNGTKNRPKSDNGKLTNGSQREISTNSNGSADPSRKNQDVEENDKLQQMEPQVEVAQLDGNEFFVKVFREHKAGGFVRTLEALNSLGLEVTNVNATRHTCLVSSIFKVEQKRDNEMVQADHVRNTLLELTRNPSRGWSEMGRASSDNINNNYNNNANGTTDYHQHQQHDHHLDNNNQHKQTNSHHFHRHHHH</sequence>
<dbReference type="PANTHER" id="PTHR31945">
    <property type="entry name" value="TRANSCRIPTION FACTOR SCREAM2-RELATED"/>
    <property type="match status" value="1"/>
</dbReference>
<proteinExistence type="predicted"/>
<organism evidence="7 8">
    <name type="scientific">Solanum pennellii</name>
    <name type="common">Tomato</name>
    <name type="synonym">Lycopersicon pennellii</name>
    <dbReference type="NCBI Taxonomy" id="28526"/>
    <lineage>
        <taxon>Eukaryota</taxon>
        <taxon>Viridiplantae</taxon>
        <taxon>Streptophyta</taxon>
        <taxon>Embryophyta</taxon>
        <taxon>Tracheophyta</taxon>
        <taxon>Spermatophyta</taxon>
        <taxon>Magnoliopsida</taxon>
        <taxon>eudicotyledons</taxon>
        <taxon>Gunneridae</taxon>
        <taxon>Pentapetalae</taxon>
        <taxon>asterids</taxon>
        <taxon>lamiids</taxon>
        <taxon>Solanales</taxon>
        <taxon>Solanaceae</taxon>
        <taxon>Solanoideae</taxon>
        <taxon>Solaneae</taxon>
        <taxon>Solanum</taxon>
        <taxon>Solanum subgen. Lycopersicon</taxon>
    </lineage>
</organism>
<feature type="compositionally biased region" description="Basic and acidic residues" evidence="5">
    <location>
        <begin position="474"/>
        <end position="487"/>
    </location>
</feature>
<dbReference type="SMART" id="SM00353">
    <property type="entry name" value="HLH"/>
    <property type="match status" value="1"/>
</dbReference>
<dbReference type="Pfam" id="PF22754">
    <property type="entry name" value="bHLH-TF_ACT-like_plant"/>
    <property type="match status" value="1"/>
</dbReference>
<dbReference type="InterPro" id="IPR054502">
    <property type="entry name" value="bHLH-TF_ACT-like_plant"/>
</dbReference>
<reference evidence="8" key="2">
    <citation type="submission" date="2025-08" db="UniProtKB">
        <authorList>
            <consortium name="RefSeq"/>
        </authorList>
    </citation>
    <scope>IDENTIFICATION</scope>
</reference>
<feature type="compositionally biased region" description="Basic and acidic residues" evidence="5">
    <location>
        <begin position="603"/>
        <end position="614"/>
    </location>
</feature>
<name>A0ABM1VGH0_SOLPN</name>
<dbReference type="InterPro" id="IPR011598">
    <property type="entry name" value="bHLH_dom"/>
</dbReference>
<evidence type="ECO:0000313" key="7">
    <source>
        <dbReference type="Proteomes" id="UP000694930"/>
    </source>
</evidence>
<gene>
    <name evidence="8" type="primary">LOC107027286</name>
</gene>
<keyword evidence="2" id="KW-0805">Transcription regulation</keyword>
<keyword evidence="7" id="KW-1185">Reference proteome</keyword>
<feature type="compositionally biased region" description="Low complexity" evidence="5">
    <location>
        <begin position="588"/>
        <end position="598"/>
    </location>
</feature>
<dbReference type="InterPro" id="IPR025610">
    <property type="entry name" value="MYC/MYB_N"/>
</dbReference>
<dbReference type="Proteomes" id="UP000694930">
    <property type="component" value="Chromosome 8"/>
</dbReference>
<feature type="compositionally biased region" description="Polar residues" evidence="5">
    <location>
        <begin position="201"/>
        <end position="211"/>
    </location>
</feature>
<keyword evidence="4" id="KW-0539">Nucleus</keyword>
<accession>A0ABM1VGH0</accession>
<dbReference type="InterPro" id="IPR036638">
    <property type="entry name" value="HLH_DNA-bd_sf"/>
</dbReference>
<feature type="region of interest" description="Disordered" evidence="5">
    <location>
        <begin position="201"/>
        <end position="238"/>
    </location>
</feature>
<dbReference type="InterPro" id="IPR051358">
    <property type="entry name" value="TF_AMS/ICE1/BHLH6-like"/>
</dbReference>
<evidence type="ECO:0000256" key="5">
    <source>
        <dbReference type="SAM" id="MobiDB-lite"/>
    </source>
</evidence>
<dbReference type="Pfam" id="PF00010">
    <property type="entry name" value="HLH"/>
    <property type="match status" value="1"/>
</dbReference>
<evidence type="ECO:0000256" key="3">
    <source>
        <dbReference type="ARBA" id="ARBA00023163"/>
    </source>
</evidence>
<feature type="region of interest" description="Disordered" evidence="5">
    <location>
        <begin position="576"/>
        <end position="633"/>
    </location>
</feature>
<protein>
    <submittedName>
        <fullName evidence="8">Transcription factor ABORTED MICROSPORES isoform X1</fullName>
    </submittedName>
</protein>
<dbReference type="GeneID" id="107027286"/>
<keyword evidence="3" id="KW-0804">Transcription</keyword>
<dbReference type="PROSITE" id="PS50888">
    <property type="entry name" value="BHLH"/>
    <property type="match status" value="1"/>
</dbReference>
<feature type="compositionally biased region" description="Basic residues" evidence="5">
    <location>
        <begin position="622"/>
        <end position="633"/>
    </location>
</feature>
<evidence type="ECO:0000259" key="6">
    <source>
        <dbReference type="PROSITE" id="PS50888"/>
    </source>
</evidence>
<dbReference type="RefSeq" id="XP_027774838.1">
    <property type="nucleotide sequence ID" value="XM_027919037.1"/>
</dbReference>
<comment type="subcellular location">
    <subcellularLocation>
        <location evidence="1">Nucleus</location>
    </subcellularLocation>
</comment>
<dbReference type="PANTHER" id="PTHR31945:SF11">
    <property type="entry name" value="TRANSCRIPTION FACTOR ABORTED MICROSPORES"/>
    <property type="match status" value="1"/>
</dbReference>
<evidence type="ECO:0000313" key="8">
    <source>
        <dbReference type="RefSeq" id="XP_027774838.1"/>
    </source>
</evidence>
<dbReference type="CDD" id="cd11443">
    <property type="entry name" value="bHLH_AtAMS_like"/>
    <property type="match status" value="1"/>
</dbReference>
<feature type="domain" description="BHLH" evidence="6">
    <location>
        <begin position="357"/>
        <end position="406"/>
    </location>
</feature>
<dbReference type="SUPFAM" id="SSF47459">
    <property type="entry name" value="HLH, helix-loop-helix DNA-binding domain"/>
    <property type="match status" value="1"/>
</dbReference>
<dbReference type="Gene3D" id="4.10.280.10">
    <property type="entry name" value="Helix-loop-helix DNA-binding domain"/>
    <property type="match status" value="1"/>
</dbReference>